<keyword evidence="4 7" id="KW-0812">Transmembrane</keyword>
<comment type="subcellular location">
    <subcellularLocation>
        <location evidence="1">Cell membrane</location>
        <topology evidence="1">Multi-pass membrane protein</topology>
    </subcellularLocation>
</comment>
<feature type="transmembrane region" description="Helical" evidence="7">
    <location>
        <begin position="100"/>
        <end position="120"/>
    </location>
</feature>
<dbReference type="Proteomes" id="UP001401887">
    <property type="component" value="Unassembled WGS sequence"/>
</dbReference>
<evidence type="ECO:0000313" key="9">
    <source>
        <dbReference type="Proteomes" id="UP001401887"/>
    </source>
</evidence>
<dbReference type="PANTHER" id="PTHR34584">
    <property type="entry name" value="NA(+)/H(+) ANTIPORTER SUBUNIT E1"/>
    <property type="match status" value="1"/>
</dbReference>
<evidence type="ECO:0000256" key="7">
    <source>
        <dbReference type="SAM" id="Phobius"/>
    </source>
</evidence>
<sequence>MSGLTLNLLLAVVWMLLAGEVSTRELVIGFLLGFGILALFPRALGSGGYVRRTLAGLGFVGFFLRELTVANVQVALFALRPHPPLNPMLVAVPLRLRRDSAQTLLVALVNLSPGTVVMGFSADRRTMYAHAIGNASPRAARDSILRVEDRLLRVFSPGPAPQNPSPEASP</sequence>
<evidence type="ECO:0000256" key="5">
    <source>
        <dbReference type="ARBA" id="ARBA00022989"/>
    </source>
</evidence>
<dbReference type="InterPro" id="IPR002758">
    <property type="entry name" value="Cation_antiport_E"/>
</dbReference>
<evidence type="ECO:0008006" key="10">
    <source>
        <dbReference type="Google" id="ProtNLM"/>
    </source>
</evidence>
<evidence type="ECO:0000256" key="2">
    <source>
        <dbReference type="ARBA" id="ARBA00006228"/>
    </source>
</evidence>
<dbReference type="PANTHER" id="PTHR34584:SF1">
    <property type="entry name" value="NA(+)_H(+) ANTIPORTER SUBUNIT E1"/>
    <property type="match status" value="1"/>
</dbReference>
<dbReference type="Pfam" id="PF01899">
    <property type="entry name" value="MNHE"/>
    <property type="match status" value="1"/>
</dbReference>
<keyword evidence="9" id="KW-1185">Reference proteome</keyword>
<keyword evidence="6 7" id="KW-0472">Membrane</keyword>
<evidence type="ECO:0000313" key="8">
    <source>
        <dbReference type="EMBL" id="GAA5511344.1"/>
    </source>
</evidence>
<evidence type="ECO:0000256" key="6">
    <source>
        <dbReference type="ARBA" id="ARBA00023136"/>
    </source>
</evidence>
<organism evidence="8 9">
    <name type="scientific">Deinococcus carri</name>
    <dbReference type="NCBI Taxonomy" id="1211323"/>
    <lineage>
        <taxon>Bacteria</taxon>
        <taxon>Thermotogati</taxon>
        <taxon>Deinococcota</taxon>
        <taxon>Deinococci</taxon>
        <taxon>Deinococcales</taxon>
        <taxon>Deinococcaceae</taxon>
        <taxon>Deinococcus</taxon>
    </lineage>
</organism>
<keyword evidence="5 7" id="KW-1133">Transmembrane helix</keyword>
<accession>A0ABP9W1V5</accession>
<evidence type="ECO:0000256" key="3">
    <source>
        <dbReference type="ARBA" id="ARBA00022475"/>
    </source>
</evidence>
<reference evidence="8 9" key="1">
    <citation type="submission" date="2024-02" db="EMBL/GenBank/DDBJ databases">
        <title>Deinococcus carri NBRC 110142.</title>
        <authorList>
            <person name="Ichikawa N."/>
            <person name="Katano-Makiyama Y."/>
            <person name="Hidaka K."/>
        </authorList>
    </citation>
    <scope>NUCLEOTIDE SEQUENCE [LARGE SCALE GENOMIC DNA]</scope>
    <source>
        <strain evidence="8 9">NBRC 110142</strain>
    </source>
</reference>
<proteinExistence type="inferred from homology"/>
<evidence type="ECO:0000256" key="1">
    <source>
        <dbReference type="ARBA" id="ARBA00004651"/>
    </source>
</evidence>
<keyword evidence="3" id="KW-1003">Cell membrane</keyword>
<dbReference type="RefSeq" id="WP_345459118.1">
    <property type="nucleotide sequence ID" value="NZ_BAABRP010000001.1"/>
</dbReference>
<protein>
    <recommendedName>
        <fullName evidence="10">Na+/H+ antiporter subunit E</fullName>
    </recommendedName>
</protein>
<comment type="similarity">
    <text evidence="2">Belongs to the CPA3 antiporters (TC 2.A.63) subunit E family.</text>
</comment>
<feature type="transmembrane region" description="Helical" evidence="7">
    <location>
        <begin position="57"/>
        <end position="80"/>
    </location>
</feature>
<dbReference type="EMBL" id="BAABRP010000001">
    <property type="protein sequence ID" value="GAA5511344.1"/>
    <property type="molecule type" value="Genomic_DNA"/>
</dbReference>
<name>A0ABP9W1V5_9DEIO</name>
<dbReference type="PIRSF" id="PIRSF019239">
    <property type="entry name" value="MrpE"/>
    <property type="match status" value="1"/>
</dbReference>
<evidence type="ECO:0000256" key="4">
    <source>
        <dbReference type="ARBA" id="ARBA00022692"/>
    </source>
</evidence>
<comment type="caution">
    <text evidence="8">The sequence shown here is derived from an EMBL/GenBank/DDBJ whole genome shotgun (WGS) entry which is preliminary data.</text>
</comment>
<feature type="transmembrane region" description="Helical" evidence="7">
    <location>
        <begin position="28"/>
        <end position="45"/>
    </location>
</feature>
<gene>
    <name evidence="8" type="ORF">Dcar01_00051</name>
</gene>